<gene>
    <name evidence="8" type="ORF">DM860_007097</name>
</gene>
<dbReference type="AlphaFoldDB" id="A0A328E5X7"/>
<evidence type="ECO:0000256" key="4">
    <source>
        <dbReference type="ARBA" id="ARBA00022989"/>
    </source>
</evidence>
<evidence type="ECO:0000256" key="6">
    <source>
        <dbReference type="SAM" id="Phobius"/>
    </source>
</evidence>
<feature type="transmembrane region" description="Helical" evidence="6">
    <location>
        <begin position="134"/>
        <end position="154"/>
    </location>
</feature>
<sequence length="412" mass="45468">MEPIANTSDSIREGNTTSFVKTLFNTLIAVTGIGILSIPYALASGGWLSLLFFFLISIGACYGGLLTQRCMETNPNIKTFSDIGQHAYGKMGERILLGILYVDLYLVLTGFLILEGDNLYSLFPEMKIELFSLLISSGKSCFVIVVALVILPSVWVDDLRLLAYISSAGVMSSFVLIVSVLWVAVFDNVGFHHKGEVVRWKGFPTALSLYMFSFGANPVFPSLYTSMRTKYQFFKVLVISFVIATFGYATMGILGYMMYGSTLNSQITLNLPKEHLGSKIAIYIAWITPLTKYALLMKPVATTTEAWLPHRYQERRLVKIILTTLLVTSQVILGLSVPFFGDLMSLVGALCSATASITAPCVCYMRISRIERKSIEGVVIMVLIALSILLVVAGTYTALDNLVKNVCIRKHH</sequence>
<keyword evidence="5 6" id="KW-0472">Membrane</keyword>
<dbReference type="GO" id="GO:0005774">
    <property type="term" value="C:vacuolar membrane"/>
    <property type="evidence" value="ECO:0007669"/>
    <property type="project" value="TreeGrafter"/>
</dbReference>
<feature type="transmembrane region" description="Helical" evidence="6">
    <location>
        <begin position="317"/>
        <end position="337"/>
    </location>
</feature>
<feature type="transmembrane region" description="Helical" evidence="6">
    <location>
        <begin position="95"/>
        <end position="114"/>
    </location>
</feature>
<dbReference type="Proteomes" id="UP000249390">
    <property type="component" value="Unassembled WGS sequence"/>
</dbReference>
<feature type="transmembrane region" description="Helical" evidence="6">
    <location>
        <begin position="343"/>
        <end position="365"/>
    </location>
</feature>
<dbReference type="PANTHER" id="PTHR22950">
    <property type="entry name" value="AMINO ACID TRANSPORTER"/>
    <property type="match status" value="1"/>
</dbReference>
<feature type="transmembrane region" description="Helical" evidence="6">
    <location>
        <begin position="377"/>
        <end position="399"/>
    </location>
</feature>
<dbReference type="Pfam" id="PF01490">
    <property type="entry name" value="Aa_trans"/>
    <property type="match status" value="1"/>
</dbReference>
<feature type="transmembrane region" description="Helical" evidence="6">
    <location>
        <begin position="47"/>
        <end position="66"/>
    </location>
</feature>
<dbReference type="PANTHER" id="PTHR22950:SF705">
    <property type="entry name" value="AMINO ACID TRANSPORTER AVT1I-LIKE"/>
    <property type="match status" value="1"/>
</dbReference>
<feature type="transmembrane region" description="Helical" evidence="6">
    <location>
        <begin position="22"/>
        <end position="41"/>
    </location>
</feature>
<evidence type="ECO:0000256" key="2">
    <source>
        <dbReference type="ARBA" id="ARBA00022692"/>
    </source>
</evidence>
<keyword evidence="4 6" id="KW-1133">Transmembrane helix</keyword>
<feature type="transmembrane region" description="Helical" evidence="6">
    <location>
        <begin position="205"/>
        <end position="224"/>
    </location>
</feature>
<feature type="domain" description="Amino acid transporter transmembrane" evidence="7">
    <location>
        <begin position="16"/>
        <end position="397"/>
    </location>
</feature>
<evidence type="ECO:0000256" key="3">
    <source>
        <dbReference type="ARBA" id="ARBA00022970"/>
    </source>
</evidence>
<protein>
    <recommendedName>
        <fullName evidence="7">Amino acid transporter transmembrane domain-containing protein</fullName>
    </recommendedName>
</protein>
<organism evidence="8 9">
    <name type="scientific">Cuscuta australis</name>
    <dbReference type="NCBI Taxonomy" id="267555"/>
    <lineage>
        <taxon>Eukaryota</taxon>
        <taxon>Viridiplantae</taxon>
        <taxon>Streptophyta</taxon>
        <taxon>Embryophyta</taxon>
        <taxon>Tracheophyta</taxon>
        <taxon>Spermatophyta</taxon>
        <taxon>Magnoliopsida</taxon>
        <taxon>eudicotyledons</taxon>
        <taxon>Gunneridae</taxon>
        <taxon>Pentapetalae</taxon>
        <taxon>asterids</taxon>
        <taxon>lamiids</taxon>
        <taxon>Solanales</taxon>
        <taxon>Convolvulaceae</taxon>
        <taxon>Cuscuteae</taxon>
        <taxon>Cuscuta</taxon>
        <taxon>Cuscuta subgen. Grammica</taxon>
        <taxon>Cuscuta sect. Cleistogrammica</taxon>
    </lineage>
</organism>
<dbReference type="InterPro" id="IPR013057">
    <property type="entry name" value="AA_transpt_TM"/>
</dbReference>
<reference evidence="8 9" key="1">
    <citation type="submission" date="2018-06" db="EMBL/GenBank/DDBJ databases">
        <title>The Genome of Cuscuta australis (Dodder) Provides Insight into the Evolution of Plant Parasitism.</title>
        <authorList>
            <person name="Liu H."/>
        </authorList>
    </citation>
    <scope>NUCLEOTIDE SEQUENCE [LARGE SCALE GENOMIC DNA]</scope>
    <source>
        <strain evidence="9">cv. Yunnan</strain>
        <tissue evidence="8">Vines</tissue>
    </source>
</reference>
<comment type="subcellular location">
    <subcellularLocation>
        <location evidence="1">Membrane</location>
        <topology evidence="1">Multi-pass membrane protein</topology>
    </subcellularLocation>
</comment>
<feature type="transmembrane region" description="Helical" evidence="6">
    <location>
        <begin position="236"/>
        <end position="260"/>
    </location>
</feature>
<evidence type="ECO:0000256" key="1">
    <source>
        <dbReference type="ARBA" id="ARBA00004141"/>
    </source>
</evidence>
<dbReference type="GO" id="GO:0015179">
    <property type="term" value="F:L-amino acid transmembrane transporter activity"/>
    <property type="evidence" value="ECO:0007669"/>
    <property type="project" value="TreeGrafter"/>
</dbReference>
<keyword evidence="3" id="KW-0029">Amino-acid transport</keyword>
<keyword evidence="9" id="KW-1185">Reference proteome</keyword>
<accession>A0A328E5X7</accession>
<proteinExistence type="predicted"/>
<feature type="transmembrane region" description="Helical" evidence="6">
    <location>
        <begin position="161"/>
        <end position="185"/>
    </location>
</feature>
<evidence type="ECO:0000259" key="7">
    <source>
        <dbReference type="Pfam" id="PF01490"/>
    </source>
</evidence>
<feature type="transmembrane region" description="Helical" evidence="6">
    <location>
        <begin position="280"/>
        <end position="296"/>
    </location>
</feature>
<comment type="caution">
    <text evidence="8">The sequence shown here is derived from an EMBL/GenBank/DDBJ whole genome shotgun (WGS) entry which is preliminary data.</text>
</comment>
<keyword evidence="3" id="KW-0813">Transport</keyword>
<evidence type="ECO:0000313" key="9">
    <source>
        <dbReference type="Proteomes" id="UP000249390"/>
    </source>
</evidence>
<evidence type="ECO:0000256" key="5">
    <source>
        <dbReference type="ARBA" id="ARBA00023136"/>
    </source>
</evidence>
<keyword evidence="2 6" id="KW-0812">Transmembrane</keyword>
<evidence type="ECO:0000313" key="8">
    <source>
        <dbReference type="EMBL" id="RAL53425.1"/>
    </source>
</evidence>
<name>A0A328E5X7_9ASTE</name>
<dbReference type="EMBL" id="NQVE01000027">
    <property type="protein sequence ID" value="RAL53425.1"/>
    <property type="molecule type" value="Genomic_DNA"/>
</dbReference>